<dbReference type="RefSeq" id="WP_011436777.1">
    <property type="nucleotide sequence ID" value="NC_007777.1"/>
</dbReference>
<dbReference type="OrthoDB" id="3356078at2"/>
<dbReference type="Proteomes" id="UP000001937">
    <property type="component" value="Chromosome"/>
</dbReference>
<sequence length="175" mass="19153">MRIRAGGRHLFPRLYSQWLMLDPERPGWLRDAPGCGVVSHATALRVYGIGDRPGLGVEFTLPAGPARPRSSHPGIVLHSGEVAADEWTTRSDLFVTTPARTLRDLTYSGRFDLAELGRVAHAFLRTHLANETELARGLEVTARTSPYSGETAGSLESILRAADEDSVDFPAHPQR</sequence>
<dbReference type="eggNOG" id="COG5340">
    <property type="taxonomic scope" value="Bacteria"/>
</dbReference>
<organism evidence="1 2">
    <name type="scientific">Frankia casuarinae (strain DSM 45818 / CECT 9043 / HFP020203 / CcI3)</name>
    <dbReference type="NCBI Taxonomy" id="106370"/>
    <lineage>
        <taxon>Bacteria</taxon>
        <taxon>Bacillati</taxon>
        <taxon>Actinomycetota</taxon>
        <taxon>Actinomycetes</taxon>
        <taxon>Frankiales</taxon>
        <taxon>Frankiaceae</taxon>
        <taxon>Frankia</taxon>
    </lineage>
</organism>
<evidence type="ECO:0000313" key="2">
    <source>
        <dbReference type="Proteomes" id="UP000001937"/>
    </source>
</evidence>
<accession>Q2JAG0</accession>
<gene>
    <name evidence="1" type="ordered locus">Francci3_2365</name>
</gene>
<evidence type="ECO:0000313" key="1">
    <source>
        <dbReference type="EMBL" id="ABD11732.1"/>
    </source>
</evidence>
<keyword evidence="2" id="KW-1185">Reference proteome</keyword>
<dbReference type="STRING" id="106370.Francci3_2365"/>
<name>Q2JAG0_FRACC</name>
<dbReference type="HOGENOM" id="CLU_1530371_0_0_11"/>
<reference evidence="1 2" key="1">
    <citation type="journal article" date="2007" name="Genome Res.">
        <title>Genome characteristics of facultatively symbiotic Frankia sp. strains reflect host range and host plant biogeography.</title>
        <authorList>
            <person name="Normand P."/>
            <person name="Lapierre P."/>
            <person name="Tisa L.S."/>
            <person name="Gogarten J.P."/>
            <person name="Alloisio N."/>
            <person name="Bagnarol E."/>
            <person name="Bassi C.A."/>
            <person name="Berry A.M."/>
            <person name="Bickhart D.M."/>
            <person name="Choisne N."/>
            <person name="Couloux A."/>
            <person name="Cournoyer B."/>
            <person name="Cruveiller S."/>
            <person name="Daubin V."/>
            <person name="Demange N."/>
            <person name="Francino M.P."/>
            <person name="Goltsman E."/>
            <person name="Huang Y."/>
            <person name="Kopp O.R."/>
            <person name="Labarre L."/>
            <person name="Lapidus A."/>
            <person name="Lavire C."/>
            <person name="Marechal J."/>
            <person name="Martinez M."/>
            <person name="Mastronunzio J.E."/>
            <person name="Mullin B.C."/>
            <person name="Niemann J."/>
            <person name="Pujic P."/>
            <person name="Rawnsley T."/>
            <person name="Rouy Z."/>
            <person name="Schenowitz C."/>
            <person name="Sellstedt A."/>
            <person name="Tavares F."/>
            <person name="Tomkins J.P."/>
            <person name="Vallenet D."/>
            <person name="Valverde C."/>
            <person name="Wall L.G."/>
            <person name="Wang Y."/>
            <person name="Medigue C."/>
            <person name="Benson D.R."/>
        </authorList>
    </citation>
    <scope>NUCLEOTIDE SEQUENCE [LARGE SCALE GENOMIC DNA]</scope>
    <source>
        <strain evidence="2">DSM 45818 / CECT 9043 / CcI3</strain>
    </source>
</reference>
<dbReference type="KEGG" id="fra:Francci3_2365"/>
<protein>
    <submittedName>
        <fullName evidence="1">Uncharacterized protein</fullName>
    </submittedName>
</protein>
<proteinExistence type="predicted"/>
<dbReference type="AlphaFoldDB" id="Q2JAG0"/>
<dbReference type="EMBL" id="CP000249">
    <property type="protein sequence ID" value="ABD11732.1"/>
    <property type="molecule type" value="Genomic_DNA"/>
</dbReference>